<accession>A0A6M0SKN8</accession>
<evidence type="ECO:0000313" key="1">
    <source>
        <dbReference type="EMBL" id="NFA41832.1"/>
    </source>
</evidence>
<evidence type="ECO:0000313" key="2">
    <source>
        <dbReference type="Proteomes" id="UP000472355"/>
    </source>
</evidence>
<gene>
    <name evidence="1" type="ORF">EXM65_04395</name>
</gene>
<organism evidence="1 2">
    <name type="scientific">Clostridium botulinum</name>
    <dbReference type="NCBI Taxonomy" id="1491"/>
    <lineage>
        <taxon>Bacteria</taxon>
        <taxon>Bacillati</taxon>
        <taxon>Bacillota</taxon>
        <taxon>Clostridia</taxon>
        <taxon>Eubacteriales</taxon>
        <taxon>Clostridiaceae</taxon>
        <taxon>Clostridium</taxon>
    </lineage>
</organism>
<sequence>MIKNLLSDEQSNMIDYLIEGKSISDISRILNKSRSTIYNWIELDQVKEEIEIRKTGIKKQVRSKIASKIDGCIDNLIEIANTSKDIRTKFNANKYLVDQFLGSPTSKQEEKPKEENKTITVDIVDMLEEIKQDNAL</sequence>
<dbReference type="InterPro" id="IPR013324">
    <property type="entry name" value="RNA_pol_sigma_r3/r4-like"/>
</dbReference>
<dbReference type="EMBL" id="SGKU01000008">
    <property type="protein sequence ID" value="NFA41832.1"/>
    <property type="molecule type" value="Genomic_DNA"/>
</dbReference>
<reference evidence="1 2" key="1">
    <citation type="submission" date="2019-02" db="EMBL/GenBank/DDBJ databases">
        <title>Genome sequencing of Clostridium botulinum clinical isolates.</title>
        <authorList>
            <person name="Brunt J."/>
            <person name="Van Vliet A.H.M."/>
            <person name="Stringer S.C."/>
            <person name="Grant K.A."/>
            <person name="Carter A.C."/>
            <person name="Peck M.W."/>
        </authorList>
    </citation>
    <scope>NUCLEOTIDE SEQUENCE [LARGE SCALE GENOMIC DNA]</scope>
    <source>
        <strain evidence="1 2">H113700579</strain>
    </source>
</reference>
<name>A0A6M0SKN8_CLOBO</name>
<dbReference type="Pfam" id="PF13384">
    <property type="entry name" value="HTH_23"/>
    <property type="match status" value="1"/>
</dbReference>
<dbReference type="AlphaFoldDB" id="A0A6M0SKN8"/>
<protein>
    <submittedName>
        <fullName evidence="1">Helix-turn-helix domain-containing protein</fullName>
    </submittedName>
</protein>
<dbReference type="SUPFAM" id="SSF88659">
    <property type="entry name" value="Sigma3 and sigma4 domains of RNA polymerase sigma factors"/>
    <property type="match status" value="1"/>
</dbReference>
<proteinExistence type="predicted"/>
<comment type="caution">
    <text evidence="1">The sequence shown here is derived from an EMBL/GenBank/DDBJ whole genome shotgun (WGS) entry which is preliminary data.</text>
</comment>
<dbReference type="Proteomes" id="UP000472355">
    <property type="component" value="Unassembled WGS sequence"/>
</dbReference>